<accession>A0ABD6A4M2</accession>
<comment type="caution">
    <text evidence="1">The sequence shown here is derived from an EMBL/GenBank/DDBJ whole genome shotgun (WGS) entry which is preliminary data.</text>
</comment>
<reference evidence="1 2" key="1">
    <citation type="journal article" date="2019" name="Int. J. Syst. Evol. Microbiol.">
        <title>The Global Catalogue of Microorganisms (GCM) 10K type strain sequencing project: providing services to taxonomists for standard genome sequencing and annotation.</title>
        <authorList>
            <consortium name="The Broad Institute Genomics Platform"/>
            <consortium name="The Broad Institute Genome Sequencing Center for Infectious Disease"/>
            <person name="Wu L."/>
            <person name="Ma J."/>
        </authorList>
    </citation>
    <scope>NUCLEOTIDE SEQUENCE [LARGE SCALE GENOMIC DNA]</scope>
    <source>
        <strain evidence="1 2">PSR21</strain>
    </source>
</reference>
<sequence>MTIEVRRGGERGRVIVSKRPEGLPEARGRGGGRLTVGPGLGTTFDGDSYSTPLVVTAIDDDGCVSWSTPGPAAALDRARREIDRRAPTTVRLREYPLLLEVLPAGSVSRLTCDLALAAGASGVPLIVSMDANGRGRGAGSGLRRPR</sequence>
<dbReference type="RefSeq" id="WP_276304898.1">
    <property type="nucleotide sequence ID" value="NZ_CP119992.1"/>
</dbReference>
<evidence type="ECO:0000313" key="1">
    <source>
        <dbReference type="EMBL" id="MFC7315498.1"/>
    </source>
</evidence>
<name>A0ABD6A4M2_9EURY</name>
<dbReference type="AlphaFoldDB" id="A0ABD6A4M2"/>
<protein>
    <submittedName>
        <fullName evidence="1">Uncharacterized protein</fullName>
    </submittedName>
</protein>
<proteinExistence type="predicted"/>
<dbReference type="Proteomes" id="UP001596547">
    <property type="component" value="Unassembled WGS sequence"/>
</dbReference>
<dbReference type="GeneID" id="79314465"/>
<evidence type="ECO:0000313" key="2">
    <source>
        <dbReference type="Proteomes" id="UP001596547"/>
    </source>
</evidence>
<organism evidence="1 2">
    <name type="scientific">Halomarina halobia</name>
    <dbReference type="NCBI Taxonomy" id="3033386"/>
    <lineage>
        <taxon>Archaea</taxon>
        <taxon>Methanobacteriati</taxon>
        <taxon>Methanobacteriota</taxon>
        <taxon>Stenosarchaea group</taxon>
        <taxon>Halobacteria</taxon>
        <taxon>Halobacteriales</taxon>
        <taxon>Natronomonadaceae</taxon>
        <taxon>Halomarina</taxon>
    </lineage>
</organism>
<dbReference type="EMBL" id="JBHTBF010000001">
    <property type="protein sequence ID" value="MFC7315498.1"/>
    <property type="molecule type" value="Genomic_DNA"/>
</dbReference>
<gene>
    <name evidence="1" type="ORF">ACFQPE_01635</name>
</gene>
<keyword evidence="2" id="KW-1185">Reference proteome</keyword>